<dbReference type="CDD" id="cd02440">
    <property type="entry name" value="AdoMet_MTases"/>
    <property type="match status" value="1"/>
</dbReference>
<dbReference type="AlphaFoldDB" id="A0A9P0TIA7"/>
<protein>
    <recommendedName>
        <fullName evidence="3">Methyltransferase-like protein 9</fullName>
    </recommendedName>
</protein>
<dbReference type="SUPFAM" id="SSF53335">
    <property type="entry name" value="S-adenosyl-L-methionine-dependent methyltransferases"/>
    <property type="match status" value="1"/>
</dbReference>
<accession>A0A9P0TIA7</accession>
<evidence type="ECO:0008006" key="3">
    <source>
        <dbReference type="Google" id="ProtNLM"/>
    </source>
</evidence>
<dbReference type="Gene3D" id="3.40.50.150">
    <property type="entry name" value="Vaccinia Virus protein VP39"/>
    <property type="match status" value="1"/>
</dbReference>
<dbReference type="GO" id="GO:0106370">
    <property type="term" value="F:protein-L-histidine N-pros-methyltransferase activity"/>
    <property type="evidence" value="ECO:0007669"/>
    <property type="project" value="InterPro"/>
</dbReference>
<comment type="caution">
    <text evidence="1">The sequence shown here is derived from an EMBL/GenBank/DDBJ whole genome shotgun (WGS) entry which is preliminary data.</text>
</comment>
<dbReference type="Proteomes" id="UP001152562">
    <property type="component" value="Unassembled WGS sequence"/>
</dbReference>
<reference evidence="1" key="1">
    <citation type="submission" date="2022-05" db="EMBL/GenBank/DDBJ databases">
        <authorList>
            <person name="Okamura Y."/>
        </authorList>
    </citation>
    <scope>NUCLEOTIDE SEQUENCE</scope>
</reference>
<sequence>MMSAVLREIVIKGALEKKEEREYREVCPKHEHFELLDWELNLPLERRIRYEEMASSGLNGLYRPRSALARAMYEKHRNDRYLQEFDQNEWYQVDESKLSPDLQEKFVQLHPDKETQEFLSTSIDKSSWVWTQLWYILAKSFLRHFWTTTDINGWLGRGSMFVLSSAQTRTLLSRARAGRGGIDRQSTLVDIGAGDGEVSRRYADLFGTKYATEISASMRKVLSGKGFTVLDVEDWWKGQKFSCVCMMNLVDRCMRPRTMLQQAREALAPDGLLLLALVLPYKAYVEATSDHKPEERLPITGITFEEQVSSFVEFMRGLGWEIASWSRVPYLCEGDFAQAYYWLDDSIYVFRPIEP</sequence>
<dbReference type="PANTHER" id="PTHR12890:SF0">
    <property type="entry name" value="PROTEIN-L-HISTIDINE N-PROS-METHYLTRANSFERASE"/>
    <property type="match status" value="1"/>
</dbReference>
<dbReference type="Pfam" id="PF05219">
    <property type="entry name" value="DREV"/>
    <property type="match status" value="1"/>
</dbReference>
<keyword evidence="2" id="KW-1185">Reference proteome</keyword>
<name>A0A9P0TIA7_PIEBR</name>
<dbReference type="EMBL" id="CALOZG010000005">
    <property type="protein sequence ID" value="CAH4028789.1"/>
    <property type="molecule type" value="Genomic_DNA"/>
</dbReference>
<dbReference type="InterPro" id="IPR007884">
    <property type="entry name" value="METL9"/>
</dbReference>
<dbReference type="PANTHER" id="PTHR12890">
    <property type="entry name" value="DREV PROTEIN"/>
    <property type="match status" value="1"/>
</dbReference>
<organism evidence="1 2">
    <name type="scientific">Pieris brassicae</name>
    <name type="common">White butterfly</name>
    <name type="synonym">Large white butterfly</name>
    <dbReference type="NCBI Taxonomy" id="7116"/>
    <lineage>
        <taxon>Eukaryota</taxon>
        <taxon>Metazoa</taxon>
        <taxon>Ecdysozoa</taxon>
        <taxon>Arthropoda</taxon>
        <taxon>Hexapoda</taxon>
        <taxon>Insecta</taxon>
        <taxon>Pterygota</taxon>
        <taxon>Neoptera</taxon>
        <taxon>Endopterygota</taxon>
        <taxon>Lepidoptera</taxon>
        <taxon>Glossata</taxon>
        <taxon>Ditrysia</taxon>
        <taxon>Papilionoidea</taxon>
        <taxon>Pieridae</taxon>
        <taxon>Pierinae</taxon>
        <taxon>Pieris</taxon>
    </lineage>
</organism>
<proteinExistence type="predicted"/>
<dbReference type="InterPro" id="IPR029063">
    <property type="entry name" value="SAM-dependent_MTases_sf"/>
</dbReference>
<gene>
    <name evidence="1" type="ORF">PIBRA_LOCUS5592</name>
</gene>
<evidence type="ECO:0000313" key="2">
    <source>
        <dbReference type="Proteomes" id="UP001152562"/>
    </source>
</evidence>
<evidence type="ECO:0000313" key="1">
    <source>
        <dbReference type="EMBL" id="CAH4028789.1"/>
    </source>
</evidence>